<dbReference type="RefSeq" id="WP_105729162.1">
    <property type="nucleotide sequence ID" value="NZ_PVLR01000016.1"/>
</dbReference>
<organism evidence="1 2">
    <name type="scientific">Malikia spinosa</name>
    <dbReference type="NCBI Taxonomy" id="86180"/>
    <lineage>
        <taxon>Bacteria</taxon>
        <taxon>Pseudomonadati</taxon>
        <taxon>Pseudomonadota</taxon>
        <taxon>Betaproteobacteria</taxon>
        <taxon>Burkholderiales</taxon>
        <taxon>Comamonadaceae</taxon>
        <taxon>Malikia</taxon>
    </lineage>
</organism>
<evidence type="ECO:0000313" key="1">
    <source>
        <dbReference type="EMBL" id="PRD69331.1"/>
    </source>
</evidence>
<name>A0A2S9KFW1_9BURK</name>
<proteinExistence type="predicted"/>
<dbReference type="EMBL" id="PVLR01000016">
    <property type="protein sequence ID" value="PRD69331.1"/>
    <property type="molecule type" value="Genomic_DNA"/>
</dbReference>
<sequence>MKKAEKVVVGDWRITSMEMWDADYFDMEVPAHITIREDLLGEFQFGLVQGSLDARVSVSAGVARVEFSWEGGDENDPASGRGWMEVKGDQAKGRIFLHQGDDSDFTAVRRSSQ</sequence>
<comment type="caution">
    <text evidence="1">The sequence shown here is derived from an EMBL/GenBank/DDBJ whole genome shotgun (WGS) entry which is preliminary data.</text>
</comment>
<dbReference type="AlphaFoldDB" id="A0A2S9KFW1"/>
<dbReference type="OrthoDB" id="282152at2"/>
<protein>
    <submittedName>
        <fullName evidence="1">Uncharacterized protein</fullName>
    </submittedName>
</protein>
<reference evidence="1 2" key="1">
    <citation type="submission" date="2018-03" db="EMBL/GenBank/DDBJ databases">
        <title>Comparative genomics illustrates the genes involved in a hyperalkaliphilic mechanisms of Serpentinomonas isolated from highly-alkaline calcium-rich serpentinized springs.</title>
        <authorList>
            <person name="Suzuki S."/>
            <person name="Ishii S."/>
            <person name="Walworth N."/>
            <person name="Bird L."/>
            <person name="Kuenen J.G."/>
            <person name="Nealson K.H."/>
        </authorList>
    </citation>
    <scope>NUCLEOTIDE SEQUENCE [LARGE SCALE GENOMIC DNA]</scope>
    <source>
        <strain evidence="1 2">83</strain>
    </source>
</reference>
<gene>
    <name evidence="1" type="ORF">C6P61_06745</name>
</gene>
<accession>A0A2S9KFW1</accession>
<dbReference type="Proteomes" id="UP000238326">
    <property type="component" value="Unassembled WGS sequence"/>
</dbReference>
<keyword evidence="2" id="KW-1185">Reference proteome</keyword>
<evidence type="ECO:0000313" key="2">
    <source>
        <dbReference type="Proteomes" id="UP000238326"/>
    </source>
</evidence>